<dbReference type="Pfam" id="PF00067">
    <property type="entry name" value="p450"/>
    <property type="match status" value="1"/>
</dbReference>
<evidence type="ECO:0000313" key="16">
    <source>
        <dbReference type="Proteomes" id="UP000499080"/>
    </source>
</evidence>
<dbReference type="GO" id="GO:0005506">
    <property type="term" value="F:iron ion binding"/>
    <property type="evidence" value="ECO:0007669"/>
    <property type="project" value="InterPro"/>
</dbReference>
<keyword evidence="10" id="KW-0408">Iron</keyword>
<evidence type="ECO:0000256" key="1">
    <source>
        <dbReference type="ARBA" id="ARBA00004586"/>
    </source>
</evidence>
<keyword evidence="8" id="KW-1133">Transmembrane helix</keyword>
<dbReference type="Gene3D" id="1.10.630.10">
    <property type="entry name" value="Cytochrome P450"/>
    <property type="match status" value="1"/>
</dbReference>
<sequence>MLILTFLTNRRRRHLLFRNSGIPGPKPSILLGNLDELHSSPVPHDVLSAWLKKYGNVFGYFIGEMPHLVVKDLGMLQKILIADFNIFNNRPFAFDMAPYDKSLLGLRDERWKEVRSILAKTFLTKKIKLMTDIVHEKVRIPMILFPL</sequence>
<dbReference type="InterPro" id="IPR036396">
    <property type="entry name" value="Cyt_P450_sf"/>
</dbReference>
<dbReference type="InterPro" id="IPR001128">
    <property type="entry name" value="Cyt_P450"/>
</dbReference>
<dbReference type="AlphaFoldDB" id="A0A4Y2KDM7"/>
<keyword evidence="5" id="KW-0479">Metal-binding</keyword>
<dbReference type="InterPro" id="IPR050705">
    <property type="entry name" value="Cytochrome_P450_3A"/>
</dbReference>
<dbReference type="Proteomes" id="UP000499080">
    <property type="component" value="Unassembled WGS sequence"/>
</dbReference>
<evidence type="ECO:0000256" key="5">
    <source>
        <dbReference type="ARBA" id="ARBA00022723"/>
    </source>
</evidence>
<dbReference type="GO" id="GO:0005789">
    <property type="term" value="C:endoplasmic reticulum membrane"/>
    <property type="evidence" value="ECO:0007669"/>
    <property type="project" value="UniProtKB-SubCell"/>
</dbReference>
<evidence type="ECO:0000256" key="6">
    <source>
        <dbReference type="ARBA" id="ARBA00022824"/>
    </source>
</evidence>
<dbReference type="GO" id="GO:0016705">
    <property type="term" value="F:oxidoreductase activity, acting on paired donors, with incorporation or reduction of molecular oxygen"/>
    <property type="evidence" value="ECO:0007669"/>
    <property type="project" value="InterPro"/>
</dbReference>
<keyword evidence="12" id="KW-0443">Lipid metabolism</keyword>
<keyword evidence="7" id="KW-0276">Fatty acid metabolism</keyword>
<keyword evidence="13" id="KW-0472">Membrane</keyword>
<protein>
    <submittedName>
        <fullName evidence="15">Uncharacterized protein</fullName>
    </submittedName>
</protein>
<comment type="similarity">
    <text evidence="2">Belongs to the cytochrome P450 family.</text>
</comment>
<organism evidence="15 16">
    <name type="scientific">Araneus ventricosus</name>
    <name type="common">Orbweaver spider</name>
    <name type="synonym">Epeira ventricosa</name>
    <dbReference type="NCBI Taxonomy" id="182803"/>
    <lineage>
        <taxon>Eukaryota</taxon>
        <taxon>Metazoa</taxon>
        <taxon>Ecdysozoa</taxon>
        <taxon>Arthropoda</taxon>
        <taxon>Chelicerata</taxon>
        <taxon>Arachnida</taxon>
        <taxon>Araneae</taxon>
        <taxon>Araneomorphae</taxon>
        <taxon>Entelegynae</taxon>
        <taxon>Araneoidea</taxon>
        <taxon>Araneidae</taxon>
        <taxon>Araneus</taxon>
    </lineage>
</organism>
<evidence type="ECO:0000256" key="2">
    <source>
        <dbReference type="ARBA" id="ARBA00010617"/>
    </source>
</evidence>
<evidence type="ECO:0000256" key="4">
    <source>
        <dbReference type="ARBA" id="ARBA00022692"/>
    </source>
</evidence>
<keyword evidence="11" id="KW-0503">Monooxygenase</keyword>
<keyword evidence="4" id="KW-0812">Transmembrane</keyword>
<evidence type="ECO:0000256" key="9">
    <source>
        <dbReference type="ARBA" id="ARBA00023002"/>
    </source>
</evidence>
<name>A0A4Y2KDM7_ARAVE</name>
<evidence type="ECO:0000256" key="7">
    <source>
        <dbReference type="ARBA" id="ARBA00022832"/>
    </source>
</evidence>
<evidence type="ECO:0000313" key="15">
    <source>
        <dbReference type="EMBL" id="GBN00541.1"/>
    </source>
</evidence>
<evidence type="ECO:0000256" key="13">
    <source>
        <dbReference type="ARBA" id="ARBA00023136"/>
    </source>
</evidence>
<dbReference type="EMBL" id="BGPR01004525">
    <property type="protein sequence ID" value="GBN00541.1"/>
    <property type="molecule type" value="Genomic_DNA"/>
</dbReference>
<evidence type="ECO:0000256" key="14">
    <source>
        <dbReference type="ARBA" id="ARBA00023239"/>
    </source>
</evidence>
<dbReference type="PANTHER" id="PTHR24302">
    <property type="entry name" value="CYTOCHROME P450 FAMILY 3"/>
    <property type="match status" value="1"/>
</dbReference>
<dbReference type="PANTHER" id="PTHR24302:SF47">
    <property type="entry name" value="CYTOCHROME P450"/>
    <property type="match status" value="1"/>
</dbReference>
<accession>A0A4Y2KDM7</accession>
<evidence type="ECO:0000256" key="8">
    <source>
        <dbReference type="ARBA" id="ARBA00022989"/>
    </source>
</evidence>
<keyword evidence="16" id="KW-1185">Reference proteome</keyword>
<gene>
    <name evidence="15" type="ORF">AVEN_61450_1</name>
</gene>
<reference evidence="15 16" key="1">
    <citation type="journal article" date="2019" name="Sci. Rep.">
        <title>Orb-weaving spider Araneus ventricosus genome elucidates the spidroin gene catalogue.</title>
        <authorList>
            <person name="Kono N."/>
            <person name="Nakamura H."/>
            <person name="Ohtoshi R."/>
            <person name="Moran D.A.P."/>
            <person name="Shinohara A."/>
            <person name="Yoshida Y."/>
            <person name="Fujiwara M."/>
            <person name="Mori M."/>
            <person name="Tomita M."/>
            <person name="Arakawa K."/>
        </authorList>
    </citation>
    <scope>NUCLEOTIDE SEQUENCE [LARGE SCALE GENOMIC DNA]</scope>
</reference>
<proteinExistence type="inferred from homology"/>
<keyword evidence="6" id="KW-0256">Endoplasmic reticulum</keyword>
<dbReference type="GO" id="GO:0016829">
    <property type="term" value="F:lyase activity"/>
    <property type="evidence" value="ECO:0007669"/>
    <property type="project" value="UniProtKB-KW"/>
</dbReference>
<evidence type="ECO:0000256" key="3">
    <source>
        <dbReference type="ARBA" id="ARBA00022617"/>
    </source>
</evidence>
<evidence type="ECO:0000256" key="10">
    <source>
        <dbReference type="ARBA" id="ARBA00023004"/>
    </source>
</evidence>
<comment type="caution">
    <text evidence="15">The sequence shown here is derived from an EMBL/GenBank/DDBJ whole genome shotgun (WGS) entry which is preliminary data.</text>
</comment>
<keyword evidence="14" id="KW-0456">Lyase</keyword>
<dbReference type="GO" id="GO:0008395">
    <property type="term" value="F:steroid hydroxylase activity"/>
    <property type="evidence" value="ECO:0007669"/>
    <property type="project" value="TreeGrafter"/>
</dbReference>
<evidence type="ECO:0000256" key="11">
    <source>
        <dbReference type="ARBA" id="ARBA00023033"/>
    </source>
</evidence>
<comment type="subcellular location">
    <subcellularLocation>
        <location evidence="1">Endoplasmic reticulum membrane</location>
    </subcellularLocation>
</comment>
<evidence type="ECO:0000256" key="12">
    <source>
        <dbReference type="ARBA" id="ARBA00023098"/>
    </source>
</evidence>
<dbReference type="GO" id="GO:0006631">
    <property type="term" value="P:fatty acid metabolic process"/>
    <property type="evidence" value="ECO:0007669"/>
    <property type="project" value="UniProtKB-KW"/>
</dbReference>
<dbReference type="OrthoDB" id="6429238at2759"/>
<dbReference type="GO" id="GO:0020037">
    <property type="term" value="F:heme binding"/>
    <property type="evidence" value="ECO:0007669"/>
    <property type="project" value="InterPro"/>
</dbReference>
<keyword evidence="9" id="KW-0560">Oxidoreductase</keyword>
<dbReference type="SUPFAM" id="SSF48264">
    <property type="entry name" value="Cytochrome P450"/>
    <property type="match status" value="1"/>
</dbReference>
<keyword evidence="3" id="KW-0349">Heme</keyword>